<dbReference type="AlphaFoldDB" id="A0AAD9X069"/>
<sequence length="110" mass="12259">MLNLFNDKDLKMGKAIIFNFCEAFGDKVVRENLDNVKLTNEKVSHVSMAKLALDVMKDKMNGGIWSLCTAVLFCFIFRLTVLACGEEGGVVRSCARCFGLPIAFSLKQRC</sequence>
<protein>
    <submittedName>
        <fullName evidence="2">Uncharacterized protein</fullName>
    </submittedName>
</protein>
<dbReference type="Proteomes" id="UP001280121">
    <property type="component" value="Unassembled WGS sequence"/>
</dbReference>
<keyword evidence="3" id="KW-1185">Reference proteome</keyword>
<accession>A0AAD9X069</accession>
<organism evidence="2 3">
    <name type="scientific">Dipteronia dyeriana</name>
    <dbReference type="NCBI Taxonomy" id="168575"/>
    <lineage>
        <taxon>Eukaryota</taxon>
        <taxon>Viridiplantae</taxon>
        <taxon>Streptophyta</taxon>
        <taxon>Embryophyta</taxon>
        <taxon>Tracheophyta</taxon>
        <taxon>Spermatophyta</taxon>
        <taxon>Magnoliopsida</taxon>
        <taxon>eudicotyledons</taxon>
        <taxon>Gunneridae</taxon>
        <taxon>Pentapetalae</taxon>
        <taxon>rosids</taxon>
        <taxon>malvids</taxon>
        <taxon>Sapindales</taxon>
        <taxon>Sapindaceae</taxon>
        <taxon>Hippocastanoideae</taxon>
        <taxon>Acereae</taxon>
        <taxon>Dipteronia</taxon>
    </lineage>
</organism>
<evidence type="ECO:0000256" key="1">
    <source>
        <dbReference type="SAM" id="Phobius"/>
    </source>
</evidence>
<gene>
    <name evidence="2" type="ORF">Ddye_016119</name>
</gene>
<evidence type="ECO:0000313" key="2">
    <source>
        <dbReference type="EMBL" id="KAK2648630.1"/>
    </source>
</evidence>
<keyword evidence="1" id="KW-1133">Transmembrane helix</keyword>
<evidence type="ECO:0000313" key="3">
    <source>
        <dbReference type="Proteomes" id="UP001280121"/>
    </source>
</evidence>
<dbReference type="EMBL" id="JANJYI010000005">
    <property type="protein sequence ID" value="KAK2648630.1"/>
    <property type="molecule type" value="Genomic_DNA"/>
</dbReference>
<keyword evidence="1" id="KW-0472">Membrane</keyword>
<name>A0AAD9X069_9ROSI</name>
<reference evidence="2" key="1">
    <citation type="journal article" date="2023" name="Plant J.">
        <title>Genome sequences and population genomics provide insights into the demographic history, inbreeding, and mutation load of two 'living fossil' tree species of Dipteronia.</title>
        <authorList>
            <person name="Feng Y."/>
            <person name="Comes H.P."/>
            <person name="Chen J."/>
            <person name="Zhu S."/>
            <person name="Lu R."/>
            <person name="Zhang X."/>
            <person name="Li P."/>
            <person name="Qiu J."/>
            <person name="Olsen K.M."/>
            <person name="Qiu Y."/>
        </authorList>
    </citation>
    <scope>NUCLEOTIDE SEQUENCE</scope>
    <source>
        <strain evidence="2">KIB01</strain>
    </source>
</reference>
<proteinExistence type="predicted"/>
<feature type="transmembrane region" description="Helical" evidence="1">
    <location>
        <begin position="63"/>
        <end position="83"/>
    </location>
</feature>
<comment type="caution">
    <text evidence="2">The sequence shown here is derived from an EMBL/GenBank/DDBJ whole genome shotgun (WGS) entry which is preliminary data.</text>
</comment>
<keyword evidence="1" id="KW-0812">Transmembrane</keyword>